<dbReference type="InParanoid" id="A2G8G4"/>
<accession>A2G8G4</accession>
<evidence type="ECO:0000313" key="2">
    <source>
        <dbReference type="Proteomes" id="UP000001542"/>
    </source>
</evidence>
<organism evidence="1 2">
    <name type="scientific">Trichomonas vaginalis (strain ATCC PRA-98 / G3)</name>
    <dbReference type="NCBI Taxonomy" id="412133"/>
    <lineage>
        <taxon>Eukaryota</taxon>
        <taxon>Metamonada</taxon>
        <taxon>Parabasalia</taxon>
        <taxon>Trichomonadida</taxon>
        <taxon>Trichomonadidae</taxon>
        <taxon>Trichomonas</taxon>
    </lineage>
</organism>
<dbReference type="EMBL" id="DS114621">
    <property type="protein sequence ID" value="EAX86556.1"/>
    <property type="molecule type" value="Genomic_DNA"/>
</dbReference>
<dbReference type="AlphaFoldDB" id="A2G8G4"/>
<gene>
    <name evidence="1" type="ORF">TVAG_450250</name>
</gene>
<dbReference type="VEuPathDB" id="TrichDB:TVAGG3_0329780"/>
<keyword evidence="2" id="KW-1185">Reference proteome</keyword>
<dbReference type="Proteomes" id="UP000001542">
    <property type="component" value="Unassembled WGS sequence"/>
</dbReference>
<reference evidence="1" key="1">
    <citation type="submission" date="2006-10" db="EMBL/GenBank/DDBJ databases">
        <authorList>
            <person name="Amadeo P."/>
            <person name="Zhao Q."/>
            <person name="Wortman J."/>
            <person name="Fraser-Liggett C."/>
            <person name="Carlton J."/>
        </authorList>
    </citation>
    <scope>NUCLEOTIDE SEQUENCE</scope>
    <source>
        <strain evidence="1">G3</strain>
    </source>
</reference>
<evidence type="ECO:0000313" key="1">
    <source>
        <dbReference type="EMBL" id="EAX86556.1"/>
    </source>
</evidence>
<dbReference type="VEuPathDB" id="TrichDB:TVAG_450250"/>
<dbReference type="KEGG" id="tva:4744199"/>
<protein>
    <submittedName>
        <fullName evidence="1">Uncharacterized protein</fullName>
    </submittedName>
</protein>
<dbReference type="RefSeq" id="XP_001299486.1">
    <property type="nucleotide sequence ID" value="XM_001299485.1"/>
</dbReference>
<sequence>MKNMKNLICIVQKKKLNRAEKRSLLSSIAACHNFGVEAHNYVRDSDVYDSIVFSYCRTLRYFGIPFISFRETERYKFMLELSIQQTWALGIGEALTNTKFFNASRLPTYHPEVKEDYFDLALSTLKKNKNYEEVASILKASNPDIRYISILDSPSQIILCTYTKKTNKFNIHKGCFSTSNLTIYAYESDIKAKEKANMMKKKAKEQDESCKDSEGSNLNLDLDTSSMPDDNFLMYSELDKIPEFGPCEIFEDL</sequence>
<proteinExistence type="predicted"/>
<name>A2G8G4_TRIV3</name>
<reference evidence="1" key="2">
    <citation type="journal article" date="2007" name="Science">
        <title>Draft genome sequence of the sexually transmitted pathogen Trichomonas vaginalis.</title>
        <authorList>
            <person name="Carlton J.M."/>
            <person name="Hirt R.P."/>
            <person name="Silva J.C."/>
            <person name="Delcher A.L."/>
            <person name="Schatz M."/>
            <person name="Zhao Q."/>
            <person name="Wortman J.R."/>
            <person name="Bidwell S.L."/>
            <person name="Alsmark U.C.M."/>
            <person name="Besteiro S."/>
            <person name="Sicheritz-Ponten T."/>
            <person name="Noel C.J."/>
            <person name="Dacks J.B."/>
            <person name="Foster P.G."/>
            <person name="Simillion C."/>
            <person name="Van de Peer Y."/>
            <person name="Miranda-Saavedra D."/>
            <person name="Barton G.J."/>
            <person name="Westrop G.D."/>
            <person name="Mueller S."/>
            <person name="Dessi D."/>
            <person name="Fiori P.L."/>
            <person name="Ren Q."/>
            <person name="Paulsen I."/>
            <person name="Zhang H."/>
            <person name="Bastida-Corcuera F.D."/>
            <person name="Simoes-Barbosa A."/>
            <person name="Brown M.T."/>
            <person name="Hayes R.D."/>
            <person name="Mukherjee M."/>
            <person name="Okumura C.Y."/>
            <person name="Schneider R."/>
            <person name="Smith A.J."/>
            <person name="Vanacova S."/>
            <person name="Villalvazo M."/>
            <person name="Haas B.J."/>
            <person name="Pertea M."/>
            <person name="Feldblyum T.V."/>
            <person name="Utterback T.R."/>
            <person name="Shu C.L."/>
            <person name="Osoegawa K."/>
            <person name="de Jong P.J."/>
            <person name="Hrdy I."/>
            <person name="Horvathova L."/>
            <person name="Zubacova Z."/>
            <person name="Dolezal P."/>
            <person name="Malik S.B."/>
            <person name="Logsdon J.M. Jr."/>
            <person name="Henze K."/>
            <person name="Gupta A."/>
            <person name="Wang C.C."/>
            <person name="Dunne R.L."/>
            <person name="Upcroft J.A."/>
            <person name="Upcroft P."/>
            <person name="White O."/>
            <person name="Salzberg S.L."/>
            <person name="Tang P."/>
            <person name="Chiu C.-H."/>
            <person name="Lee Y.-S."/>
            <person name="Embley T.M."/>
            <person name="Coombs G.H."/>
            <person name="Mottram J.C."/>
            <person name="Tachezy J."/>
            <person name="Fraser-Liggett C.M."/>
            <person name="Johnson P.J."/>
        </authorList>
    </citation>
    <scope>NUCLEOTIDE SEQUENCE [LARGE SCALE GENOMIC DNA]</scope>
    <source>
        <strain evidence="1">G3</strain>
    </source>
</reference>